<reference evidence="4" key="1">
    <citation type="submission" date="2015-10" db="EMBL/GenBank/DDBJ databases">
        <authorList>
            <person name="Regsiter A."/>
            <person name="william w."/>
        </authorList>
    </citation>
    <scope>NUCLEOTIDE SEQUENCE</scope>
    <source>
        <strain evidence="4">Montdore</strain>
    </source>
</reference>
<dbReference type="Pfam" id="PF00172">
    <property type="entry name" value="Zn_clus"/>
    <property type="match status" value="1"/>
</dbReference>
<dbReference type="CDD" id="cd00067">
    <property type="entry name" value="GAL4"/>
    <property type="match status" value="1"/>
</dbReference>
<protein>
    <recommendedName>
        <fullName evidence="3">Zn(2)-C6 fungal-type domain-containing protein</fullName>
    </recommendedName>
</protein>
<gene>
    <name evidence="4" type="ORF">GSTUAT00000964001</name>
</gene>
<feature type="compositionally biased region" description="Polar residues" evidence="2">
    <location>
        <begin position="212"/>
        <end position="228"/>
    </location>
</feature>
<feature type="compositionally biased region" description="Low complexity" evidence="2">
    <location>
        <begin position="240"/>
        <end position="253"/>
    </location>
</feature>
<evidence type="ECO:0000256" key="2">
    <source>
        <dbReference type="SAM" id="MobiDB-lite"/>
    </source>
</evidence>
<feature type="compositionally biased region" description="Polar residues" evidence="2">
    <location>
        <begin position="1"/>
        <end position="17"/>
    </location>
</feature>
<feature type="region of interest" description="Disordered" evidence="2">
    <location>
        <begin position="186"/>
        <end position="277"/>
    </location>
</feature>
<keyword evidence="5" id="KW-1185">Reference proteome</keyword>
<dbReference type="InterPro" id="IPR001138">
    <property type="entry name" value="Zn2Cys6_DnaBD"/>
</dbReference>
<sequence>MLQSHFTSDKLTTSFPLDTNWPPKKTLKMSDHPSRHHSSPFPSSTNRSSSYDSVGGGIDALEIVAPRSYSHSPAPAPPPSTGTDGAELQPWLYQLFPESYADNGSYSLSPPTEGHYLQGPDGTLIYQSPATTSRSIVGQTVLHTSPDESIYSSAGVNRAEEAFFQTFEESRGVADFERHTTVRLSPFGSEYDSSSSEYDPRDRGTTPALSDYSPQIPSRSRANSTRSSPAPPGFSPDLGSSASSAPTSNPSYSHLVATFAAPKRRKSRRKLGPDERREVHQLRKMGACTRCWGLKMKCGEGNPCPRCEKLGAGTMCVRVHFVDLDVFSKWLVDAYSRTMMHHVLRWSNSPARTVTVSHEKTLGVTLSLNVYEFIPAYPGQLVYWYKDVSGWQSMGTTSYAMKRGINTEILEKYIDDHTLFFVESAFTTSPILSEVFRSAWRYSRSEENFMLRDALQLWTAIQLLLNGATLHPSSDSLGIGPIPSSTCPLANQTPLPRVLANQLDHLIERRIWQLEKQILNELQKRIFGRKREDWLRIFLTLVVLMSALERDSWRLYYWVFHMEDGYAWRHPSTPQRLVEKNNVLAESLAAHFAAISKGLTPFSLDWSREQTVALIGNCEDAPLMLESMERIGRGLRSPDHALRIENVLSHYRESDEKSLDFLYTSKVMVL</sequence>
<evidence type="ECO:0000313" key="4">
    <source>
        <dbReference type="EMBL" id="CUS14894.1"/>
    </source>
</evidence>
<dbReference type="InterPro" id="IPR052973">
    <property type="entry name" value="Fungal_sec-metab_reg_TF"/>
</dbReference>
<dbReference type="GO" id="GO:0000981">
    <property type="term" value="F:DNA-binding transcription factor activity, RNA polymerase II-specific"/>
    <property type="evidence" value="ECO:0007669"/>
    <property type="project" value="InterPro"/>
</dbReference>
<evidence type="ECO:0000313" key="5">
    <source>
        <dbReference type="Proteomes" id="UP001412239"/>
    </source>
</evidence>
<dbReference type="Proteomes" id="UP001412239">
    <property type="component" value="Unassembled WGS sequence"/>
</dbReference>
<dbReference type="GO" id="GO:0008270">
    <property type="term" value="F:zinc ion binding"/>
    <property type="evidence" value="ECO:0007669"/>
    <property type="project" value="InterPro"/>
</dbReference>
<feature type="domain" description="Zn(2)-C6 fungal-type" evidence="3">
    <location>
        <begin position="287"/>
        <end position="317"/>
    </location>
</feature>
<organism evidence="4 5">
    <name type="scientific">Tuber aestivum</name>
    <name type="common">summer truffle</name>
    <dbReference type="NCBI Taxonomy" id="59557"/>
    <lineage>
        <taxon>Eukaryota</taxon>
        <taxon>Fungi</taxon>
        <taxon>Dikarya</taxon>
        <taxon>Ascomycota</taxon>
        <taxon>Pezizomycotina</taxon>
        <taxon>Pezizomycetes</taxon>
        <taxon>Pezizales</taxon>
        <taxon>Tuberaceae</taxon>
        <taxon>Tuber</taxon>
    </lineage>
</organism>
<dbReference type="PANTHER" id="PTHR35392">
    <property type="entry name" value="ZN(II)2CYS6 TRANSCRIPTION FACTOR (EUROFUNG)-RELATED-RELATED"/>
    <property type="match status" value="1"/>
</dbReference>
<accession>A0A292Q660</accession>
<feature type="compositionally biased region" description="Low complexity" evidence="2">
    <location>
        <begin position="39"/>
        <end position="50"/>
    </location>
</feature>
<keyword evidence="1" id="KW-0539">Nucleus</keyword>
<dbReference type="AlphaFoldDB" id="A0A292Q660"/>
<evidence type="ECO:0000259" key="3">
    <source>
        <dbReference type="Pfam" id="PF00172"/>
    </source>
</evidence>
<dbReference type="EMBL" id="LN890954">
    <property type="protein sequence ID" value="CUS14894.1"/>
    <property type="molecule type" value="Genomic_DNA"/>
</dbReference>
<feature type="region of interest" description="Disordered" evidence="2">
    <location>
        <begin position="1"/>
        <end position="83"/>
    </location>
</feature>
<name>A0A292Q660_9PEZI</name>
<evidence type="ECO:0000256" key="1">
    <source>
        <dbReference type="ARBA" id="ARBA00023242"/>
    </source>
</evidence>
<dbReference type="PANTHER" id="PTHR35392:SF2">
    <property type="entry name" value="ZN(II)2CYS6 TRANSCRIPTION FACTOR (EUROFUNG)"/>
    <property type="match status" value="1"/>
</dbReference>
<proteinExistence type="predicted"/>